<evidence type="ECO:0000313" key="9">
    <source>
        <dbReference type="Proteomes" id="UP001497480"/>
    </source>
</evidence>
<evidence type="ECO:0000256" key="4">
    <source>
        <dbReference type="ARBA" id="ARBA00022989"/>
    </source>
</evidence>
<dbReference type="Proteomes" id="UP001497480">
    <property type="component" value="Unassembled WGS sequence"/>
</dbReference>
<feature type="signal peptide" evidence="7">
    <location>
        <begin position="1"/>
        <end position="30"/>
    </location>
</feature>
<keyword evidence="4 6" id="KW-1133">Transmembrane helix</keyword>
<feature type="transmembrane region" description="Helical" evidence="6">
    <location>
        <begin position="314"/>
        <end position="336"/>
    </location>
</feature>
<evidence type="ECO:0000256" key="2">
    <source>
        <dbReference type="ARBA" id="ARBA00009142"/>
    </source>
</evidence>
<dbReference type="GO" id="GO:0031464">
    <property type="term" value="C:Cul4A-RING E3 ubiquitin ligase complex"/>
    <property type="evidence" value="ECO:0007669"/>
    <property type="project" value="TreeGrafter"/>
</dbReference>
<feature type="transmembrane region" description="Helical" evidence="6">
    <location>
        <begin position="289"/>
        <end position="308"/>
    </location>
</feature>
<keyword evidence="5 6" id="KW-0472">Membrane</keyword>
<keyword evidence="7" id="KW-0732">Signal</keyword>
<feature type="transmembrane region" description="Helical" evidence="6">
    <location>
        <begin position="77"/>
        <end position="107"/>
    </location>
</feature>
<evidence type="ECO:0000256" key="6">
    <source>
        <dbReference type="SAM" id="Phobius"/>
    </source>
</evidence>
<protein>
    <recommendedName>
        <fullName evidence="10">Sulfite exporter TauE/SafE family protein</fullName>
    </recommendedName>
</protein>
<evidence type="ECO:0000256" key="7">
    <source>
        <dbReference type="SAM" id="SignalP"/>
    </source>
</evidence>
<keyword evidence="9" id="KW-1185">Reference proteome</keyword>
<feature type="transmembrane region" description="Helical" evidence="6">
    <location>
        <begin position="428"/>
        <end position="447"/>
    </location>
</feature>
<evidence type="ECO:0000313" key="8">
    <source>
        <dbReference type="EMBL" id="CAL0322113.1"/>
    </source>
</evidence>
<feature type="transmembrane region" description="Helical" evidence="6">
    <location>
        <begin position="160"/>
        <end position="189"/>
    </location>
</feature>
<proteinExistence type="inferred from homology"/>
<accession>A0AAV1XKE2</accession>
<feature type="chain" id="PRO_5043852951" description="Sulfite exporter TauE/SafE family protein" evidence="7">
    <location>
        <begin position="31"/>
        <end position="500"/>
    </location>
</feature>
<keyword evidence="3 6" id="KW-0812">Transmembrane</keyword>
<dbReference type="PANTHER" id="PTHR14255">
    <property type="entry name" value="CEREBLON"/>
    <property type="match status" value="1"/>
</dbReference>
<evidence type="ECO:0000256" key="5">
    <source>
        <dbReference type="ARBA" id="ARBA00023136"/>
    </source>
</evidence>
<comment type="caution">
    <text evidence="8">The sequence shown here is derived from an EMBL/GenBank/DDBJ whole genome shotgun (WGS) entry which is preliminary data.</text>
</comment>
<dbReference type="GO" id="GO:0016567">
    <property type="term" value="P:protein ubiquitination"/>
    <property type="evidence" value="ECO:0007669"/>
    <property type="project" value="TreeGrafter"/>
</dbReference>
<feature type="transmembrane region" description="Helical" evidence="6">
    <location>
        <begin position="119"/>
        <end position="137"/>
    </location>
</feature>
<comment type="subcellular location">
    <subcellularLocation>
        <location evidence="1">Membrane</location>
        <topology evidence="1">Multi-pass membrane protein</topology>
    </subcellularLocation>
</comment>
<sequence length="500" mass="54397">MASCGAKWRVLRDLVTVSFLLLLITVLVSGKRSSKSEESETNGSQRFSFLVNNAMKFLWGHAGYQHVWPELEFGWQIIFGTLIGIFGAAFGSVGGVGGGGIFVPMLVLVIGFDTKSATAISKCMLTGAAISTVLYNWKLKHPTLDIPIIEYDLVLLMQPILMLGISIGVTLSVIFAGWMVTVLLIILFIGTSIKACFKGLETWKKETILKEESVKLLESTGEFMSFFHGHKTNSICISKLRTRICPFLPATCSGEGDYKSLPGSLDAGTQREATKPKGTFLGFRHWKELGLLSFVWLAHLVIQIAKIHTTSCSITYWILNLLQIPVSLGVFLYQAIGLHQGWRVISSKGDQGTHLPLYHLILASLCGLLAGTIGGLLGIGTGFVMGPLFLELGIAPQVASATATFGMTFSASISVVQYYLLNRFPVPYALYLTLVAAIAAYIGQHIINKLVNLFGRASLIIFVLAFTIFVSTIALGGVGISDMIGKIERNEYMGFEDLCN</sequence>
<reference evidence="8 9" key="1">
    <citation type="submission" date="2024-03" db="EMBL/GenBank/DDBJ databases">
        <authorList>
            <person name="Martinez-Hernandez J."/>
        </authorList>
    </citation>
    <scope>NUCLEOTIDE SEQUENCE [LARGE SCALE GENOMIC DNA]</scope>
</reference>
<dbReference type="GO" id="GO:0016020">
    <property type="term" value="C:membrane"/>
    <property type="evidence" value="ECO:0007669"/>
    <property type="project" value="UniProtKB-SubCell"/>
</dbReference>
<dbReference type="InterPro" id="IPR002781">
    <property type="entry name" value="TM_pro_TauE-like"/>
</dbReference>
<evidence type="ECO:0000256" key="3">
    <source>
        <dbReference type="ARBA" id="ARBA00022692"/>
    </source>
</evidence>
<evidence type="ECO:0008006" key="10">
    <source>
        <dbReference type="Google" id="ProtNLM"/>
    </source>
</evidence>
<dbReference type="EMBL" id="CAXHTB010000016">
    <property type="protein sequence ID" value="CAL0322113.1"/>
    <property type="molecule type" value="Genomic_DNA"/>
</dbReference>
<feature type="transmembrane region" description="Helical" evidence="6">
    <location>
        <begin position="459"/>
        <end position="480"/>
    </location>
</feature>
<name>A0AAV1XKE2_LUPLU</name>
<dbReference type="PANTHER" id="PTHR14255:SF28">
    <property type="entry name" value="TRANSMEMBRANE PROTEIN TAUE-RELATED"/>
    <property type="match status" value="1"/>
</dbReference>
<gene>
    <name evidence="8" type="ORF">LLUT_LOCUS23173</name>
</gene>
<dbReference type="AlphaFoldDB" id="A0AAV1XKE2"/>
<feature type="transmembrane region" description="Helical" evidence="6">
    <location>
        <begin position="357"/>
        <end position="379"/>
    </location>
</feature>
<dbReference type="Pfam" id="PF01925">
    <property type="entry name" value="TauE"/>
    <property type="match status" value="2"/>
</dbReference>
<comment type="similarity">
    <text evidence="2">Belongs to the 4-toluene sulfonate uptake permease (TSUP) (TC 2.A.102) family.</text>
</comment>
<evidence type="ECO:0000256" key="1">
    <source>
        <dbReference type="ARBA" id="ARBA00004141"/>
    </source>
</evidence>
<feature type="transmembrane region" description="Helical" evidence="6">
    <location>
        <begin position="399"/>
        <end position="421"/>
    </location>
</feature>
<organism evidence="8 9">
    <name type="scientific">Lupinus luteus</name>
    <name type="common">European yellow lupine</name>
    <dbReference type="NCBI Taxonomy" id="3873"/>
    <lineage>
        <taxon>Eukaryota</taxon>
        <taxon>Viridiplantae</taxon>
        <taxon>Streptophyta</taxon>
        <taxon>Embryophyta</taxon>
        <taxon>Tracheophyta</taxon>
        <taxon>Spermatophyta</taxon>
        <taxon>Magnoliopsida</taxon>
        <taxon>eudicotyledons</taxon>
        <taxon>Gunneridae</taxon>
        <taxon>Pentapetalae</taxon>
        <taxon>rosids</taxon>
        <taxon>fabids</taxon>
        <taxon>Fabales</taxon>
        <taxon>Fabaceae</taxon>
        <taxon>Papilionoideae</taxon>
        <taxon>50 kb inversion clade</taxon>
        <taxon>genistoids sensu lato</taxon>
        <taxon>core genistoids</taxon>
        <taxon>Genisteae</taxon>
        <taxon>Lupinus</taxon>
    </lineage>
</organism>